<evidence type="ECO:0000313" key="1">
    <source>
        <dbReference type="EMBL" id="RKH60378.1"/>
    </source>
</evidence>
<gene>
    <name evidence="1" type="ORF">D7W81_25720</name>
    <name evidence="2" type="ORF">D7W81_25725</name>
    <name evidence="3" type="ORF">D7W81_25730</name>
</gene>
<protein>
    <submittedName>
        <fullName evidence="2">Uncharacterized protein</fullName>
    </submittedName>
</protein>
<dbReference type="AlphaFoldDB" id="A0A3A8PVN1"/>
<dbReference type="EMBL" id="RAWK01000170">
    <property type="protein sequence ID" value="RKH60378.1"/>
    <property type="molecule type" value="Genomic_DNA"/>
</dbReference>
<dbReference type="EMBL" id="RAWK01000170">
    <property type="protein sequence ID" value="RKH60379.1"/>
    <property type="molecule type" value="Genomic_DNA"/>
</dbReference>
<dbReference type="RefSeq" id="WP_120558044.1">
    <property type="nucleotide sequence ID" value="NZ_RAWK01000170.1"/>
</dbReference>
<dbReference type="OrthoDB" id="5519249at2"/>
<dbReference type="Proteomes" id="UP000267003">
    <property type="component" value="Unassembled WGS sequence"/>
</dbReference>
<evidence type="ECO:0000313" key="4">
    <source>
        <dbReference type="Proteomes" id="UP000267003"/>
    </source>
</evidence>
<dbReference type="EMBL" id="RAWK01000170">
    <property type="protein sequence ID" value="RKH60380.1"/>
    <property type="molecule type" value="Genomic_DNA"/>
</dbReference>
<accession>A0A3A8PVN1</accession>
<name>A0A3A8PVN1_9BACT</name>
<evidence type="ECO:0000313" key="3">
    <source>
        <dbReference type="EMBL" id="RKH60380.1"/>
    </source>
</evidence>
<proteinExistence type="predicted"/>
<reference evidence="2" key="2">
    <citation type="submission" date="2018-09" db="EMBL/GenBank/DDBJ databases">
        <authorList>
            <person name="Parvin R."/>
            <person name="Begum J.A."/>
            <person name="Chowdhury E.H."/>
            <person name="Islam M.R."/>
            <person name="Harder T."/>
        </authorList>
    </citation>
    <scope>NUCLEOTIDE SEQUENCE</scope>
    <source>
        <strain evidence="2">AB050A</strain>
    </source>
</reference>
<reference evidence="4" key="1">
    <citation type="submission" date="2018-09" db="EMBL/GenBank/DDBJ databases">
        <authorList>
            <person name="Livingstone P.G."/>
            <person name="Whitworth D.E."/>
        </authorList>
    </citation>
    <scope>NUCLEOTIDE SEQUENCE [LARGE SCALE GENOMIC DNA]</scope>
    <source>
        <strain evidence="4">AB050A</strain>
    </source>
</reference>
<sequence length="72" mass="7953">MSSIDAFQTAANNINKTTNSAMDKMIAAAPEEQKDFLKAQKQVQQESQIMSTITNIMKKMDDMAQAAISNLK</sequence>
<evidence type="ECO:0000313" key="2">
    <source>
        <dbReference type="EMBL" id="RKH60379.1"/>
    </source>
</evidence>
<comment type="caution">
    <text evidence="2">The sequence shown here is derived from an EMBL/GenBank/DDBJ whole genome shotgun (WGS) entry which is preliminary data.</text>
</comment>
<keyword evidence="4" id="KW-1185">Reference proteome</keyword>
<organism evidence="2 4">
    <name type="scientific">Corallococcus aberystwythensis</name>
    <dbReference type="NCBI Taxonomy" id="2316722"/>
    <lineage>
        <taxon>Bacteria</taxon>
        <taxon>Pseudomonadati</taxon>
        <taxon>Myxococcota</taxon>
        <taxon>Myxococcia</taxon>
        <taxon>Myxococcales</taxon>
        <taxon>Cystobacterineae</taxon>
        <taxon>Myxococcaceae</taxon>
        <taxon>Corallococcus</taxon>
    </lineage>
</organism>